<sequence length="227" mass="26245">MNIFKKFKDYEKGNTMPDPLDLSNPEHRKQALRHFDWADHGILRRVWTNFYEIAPGAYRSNHPNEEQFKKYAEMGIKSVINLRGVSKRPHFHLEKKITDELGLARYDIALHARAAPPKKSILELLDTFNEIEQPFILHCKSGADRAGLASALYLLLIEKAPIAEARKMLSLRFLHIKWSSTGVLDYFLDVYEARQKETGISFEDWVRSEYDADALNRAYFSGSKSAK</sequence>
<accession>A0A0P1FR47</accession>
<dbReference type="Proteomes" id="UP000051086">
    <property type="component" value="Unassembled WGS sequence"/>
</dbReference>
<reference evidence="2 4" key="2">
    <citation type="submission" date="2015-09" db="EMBL/GenBank/DDBJ databases">
        <authorList>
            <person name="Rodrigo-Torres L."/>
            <person name="Arahal D.R."/>
        </authorList>
    </citation>
    <scope>NUCLEOTIDE SEQUENCE [LARGE SCALE GENOMIC DNA]</scope>
    <source>
        <strain evidence="2 4">CECT 5118</strain>
    </source>
</reference>
<dbReference type="EMBL" id="CYSB01000008">
    <property type="protein sequence ID" value="CUH63681.1"/>
    <property type="molecule type" value="Genomic_DNA"/>
</dbReference>
<dbReference type="OrthoDB" id="9814896at2"/>
<dbReference type="Pfam" id="PF22785">
    <property type="entry name" value="Tc-R-P"/>
    <property type="match status" value="1"/>
</dbReference>
<dbReference type="Proteomes" id="UP000051887">
    <property type="component" value="Unassembled WGS sequence"/>
</dbReference>
<protein>
    <submittedName>
        <fullName evidence="3">Protein tyrosine/serine phosphatase</fullName>
    </submittedName>
</protein>
<keyword evidence="4" id="KW-1185">Reference proteome</keyword>
<dbReference type="Gene3D" id="3.90.190.10">
    <property type="entry name" value="Protein tyrosine phosphatase superfamily"/>
    <property type="match status" value="1"/>
</dbReference>
<dbReference type="InterPro" id="IPR000387">
    <property type="entry name" value="Tyr_Pase_dom"/>
</dbReference>
<name>A0A0P1FR47_9RHOB</name>
<dbReference type="RefSeq" id="WP_058243084.1">
    <property type="nucleotide sequence ID" value="NZ_CYSB01000008.1"/>
</dbReference>
<evidence type="ECO:0000313" key="2">
    <source>
        <dbReference type="EMBL" id="CUH63681.1"/>
    </source>
</evidence>
<evidence type="ECO:0000313" key="4">
    <source>
        <dbReference type="Proteomes" id="UP000051086"/>
    </source>
</evidence>
<organism evidence="3 5">
    <name type="scientific">Thalassovita autumnalis</name>
    <dbReference type="NCBI Taxonomy" id="2072972"/>
    <lineage>
        <taxon>Bacteria</taxon>
        <taxon>Pseudomonadati</taxon>
        <taxon>Pseudomonadota</taxon>
        <taxon>Alphaproteobacteria</taxon>
        <taxon>Rhodobacterales</taxon>
        <taxon>Roseobacteraceae</taxon>
        <taxon>Thalassovita</taxon>
    </lineage>
</organism>
<evidence type="ECO:0000313" key="3">
    <source>
        <dbReference type="EMBL" id="CUH71813.1"/>
    </source>
</evidence>
<evidence type="ECO:0000313" key="5">
    <source>
        <dbReference type="Proteomes" id="UP000051887"/>
    </source>
</evidence>
<dbReference type="PROSITE" id="PS50056">
    <property type="entry name" value="TYR_PHOSPHATASE_2"/>
    <property type="match status" value="1"/>
</dbReference>
<dbReference type="SUPFAM" id="SSF52799">
    <property type="entry name" value="(Phosphotyrosine protein) phosphatases II"/>
    <property type="match status" value="1"/>
</dbReference>
<dbReference type="AlphaFoldDB" id="A0A0P1FR47"/>
<gene>
    <name evidence="2" type="ORF">TL5118_00566</name>
    <name evidence="3" type="ORF">TL5120_01604</name>
</gene>
<feature type="domain" description="Tyrosine specific protein phosphatases" evidence="1">
    <location>
        <begin position="119"/>
        <end position="169"/>
    </location>
</feature>
<evidence type="ECO:0000259" key="1">
    <source>
        <dbReference type="PROSITE" id="PS50056"/>
    </source>
</evidence>
<dbReference type="EMBL" id="CYSC01000026">
    <property type="protein sequence ID" value="CUH71813.1"/>
    <property type="molecule type" value="Genomic_DNA"/>
</dbReference>
<dbReference type="InterPro" id="IPR029021">
    <property type="entry name" value="Prot-tyrosine_phosphatase-like"/>
</dbReference>
<proteinExistence type="predicted"/>
<reference evidence="3 5" key="1">
    <citation type="submission" date="2015-09" db="EMBL/GenBank/DDBJ databases">
        <authorList>
            <consortium name="Swine Surveillance"/>
        </authorList>
    </citation>
    <scope>NUCLEOTIDE SEQUENCE [LARGE SCALE GENOMIC DNA]</scope>
    <source>
        <strain evidence="3 5">5120</strain>
    </source>
</reference>